<organism evidence="1 2">
    <name type="scientific">Catharanthus roseus</name>
    <name type="common">Madagascar periwinkle</name>
    <name type="synonym">Vinca rosea</name>
    <dbReference type="NCBI Taxonomy" id="4058"/>
    <lineage>
        <taxon>Eukaryota</taxon>
        <taxon>Viridiplantae</taxon>
        <taxon>Streptophyta</taxon>
        <taxon>Embryophyta</taxon>
        <taxon>Tracheophyta</taxon>
        <taxon>Spermatophyta</taxon>
        <taxon>Magnoliopsida</taxon>
        <taxon>eudicotyledons</taxon>
        <taxon>Gunneridae</taxon>
        <taxon>Pentapetalae</taxon>
        <taxon>asterids</taxon>
        <taxon>lamiids</taxon>
        <taxon>Gentianales</taxon>
        <taxon>Apocynaceae</taxon>
        <taxon>Rauvolfioideae</taxon>
        <taxon>Vinceae</taxon>
        <taxon>Catharanthinae</taxon>
        <taxon>Catharanthus</taxon>
    </lineage>
</organism>
<dbReference type="Proteomes" id="UP001060085">
    <property type="component" value="Linkage Group LG03"/>
</dbReference>
<protein>
    <submittedName>
        <fullName evidence="1">Uncharacterized protein</fullName>
    </submittedName>
</protein>
<comment type="caution">
    <text evidence="1">The sequence shown here is derived from an EMBL/GenBank/DDBJ whole genome shotgun (WGS) entry which is preliminary data.</text>
</comment>
<name>A0ACC0BDN1_CATRO</name>
<dbReference type="EMBL" id="CM044703">
    <property type="protein sequence ID" value="KAI5670692.1"/>
    <property type="molecule type" value="Genomic_DNA"/>
</dbReference>
<accession>A0ACC0BDN1</accession>
<gene>
    <name evidence="1" type="ORF">M9H77_11056</name>
</gene>
<keyword evidence="2" id="KW-1185">Reference proteome</keyword>
<sequence>MDTVYDSEDSSFLGSKWHGFIVYFDCCIPAHPIKPHEARRLPNNRMYVVRNTFVEALWLETPSHLLTESCTRIPAIPSSSYRDDYMDWFLPRSHLRIQNPSNVSRGFHVPVAPAMPPQALLDLIAREATQEDMNERERETSYGC</sequence>
<proteinExistence type="predicted"/>
<reference evidence="2" key="1">
    <citation type="journal article" date="2023" name="Nat. Plants">
        <title>Single-cell RNA sequencing provides a high-resolution roadmap for understanding the multicellular compartmentation of specialized metabolism.</title>
        <authorList>
            <person name="Sun S."/>
            <person name="Shen X."/>
            <person name="Li Y."/>
            <person name="Li Y."/>
            <person name="Wang S."/>
            <person name="Li R."/>
            <person name="Zhang H."/>
            <person name="Shen G."/>
            <person name="Guo B."/>
            <person name="Wei J."/>
            <person name="Xu J."/>
            <person name="St-Pierre B."/>
            <person name="Chen S."/>
            <person name="Sun C."/>
        </authorList>
    </citation>
    <scope>NUCLEOTIDE SEQUENCE [LARGE SCALE GENOMIC DNA]</scope>
</reference>
<evidence type="ECO:0000313" key="1">
    <source>
        <dbReference type="EMBL" id="KAI5670692.1"/>
    </source>
</evidence>
<evidence type="ECO:0000313" key="2">
    <source>
        <dbReference type="Proteomes" id="UP001060085"/>
    </source>
</evidence>